<feature type="domain" description="KEN" evidence="3">
    <location>
        <begin position="1"/>
        <end position="61"/>
    </location>
</feature>
<accession>A0ABQ9IIV9</accession>
<keyword evidence="2" id="KW-0067">ATP-binding</keyword>
<protein>
    <recommendedName>
        <fullName evidence="3">KEN domain-containing protein</fullName>
    </recommendedName>
</protein>
<name>A0ABQ9IIV9_9NEOP</name>
<organism evidence="4 5">
    <name type="scientific">Dryococelus australis</name>
    <dbReference type="NCBI Taxonomy" id="614101"/>
    <lineage>
        <taxon>Eukaryota</taxon>
        <taxon>Metazoa</taxon>
        <taxon>Ecdysozoa</taxon>
        <taxon>Arthropoda</taxon>
        <taxon>Hexapoda</taxon>
        <taxon>Insecta</taxon>
        <taxon>Pterygota</taxon>
        <taxon>Neoptera</taxon>
        <taxon>Polyneoptera</taxon>
        <taxon>Phasmatodea</taxon>
        <taxon>Verophasmatodea</taxon>
        <taxon>Anareolatae</taxon>
        <taxon>Phasmatidae</taxon>
        <taxon>Eurycanthinae</taxon>
        <taxon>Dryococelus</taxon>
    </lineage>
</organism>
<comment type="caution">
    <text evidence="4">The sequence shown here is derived from an EMBL/GenBank/DDBJ whole genome shotgun (WGS) entry which is preliminary data.</text>
</comment>
<dbReference type="EMBL" id="JARBHB010000001">
    <property type="protein sequence ID" value="KAJ8896640.1"/>
    <property type="molecule type" value="Genomic_DNA"/>
</dbReference>
<gene>
    <name evidence="4" type="ORF">PR048_001984</name>
</gene>
<reference evidence="4 5" key="1">
    <citation type="submission" date="2023-02" db="EMBL/GenBank/DDBJ databases">
        <title>LHISI_Scaffold_Assembly.</title>
        <authorList>
            <person name="Stuart O.P."/>
            <person name="Cleave R."/>
            <person name="Magrath M.J.L."/>
            <person name="Mikheyev A.S."/>
        </authorList>
    </citation>
    <scope>NUCLEOTIDE SEQUENCE [LARGE SCALE GENOMIC DNA]</scope>
    <source>
        <strain evidence="4">Daus_M_001</strain>
        <tissue evidence="4">Leg muscle</tissue>
    </source>
</reference>
<evidence type="ECO:0000313" key="4">
    <source>
        <dbReference type="EMBL" id="KAJ8896640.1"/>
    </source>
</evidence>
<dbReference type="Proteomes" id="UP001159363">
    <property type="component" value="Chromosome 1"/>
</dbReference>
<evidence type="ECO:0000313" key="5">
    <source>
        <dbReference type="Proteomes" id="UP001159363"/>
    </source>
</evidence>
<sequence length="182" mass="20792">MSVLQKHHYRELSQEAQRSLGEVPCGFVQYWTMRFPLLVLHSWLAMQCIRAEPVFAQYYQDEYVFQGTAPAATTFSTTNTSRPRSKSPVEALSWRRQDDPVRCQYLVSAPKWSSRRVAELKLESSRAHACGSDTDLSSLALLDANNMDAKLSRDCTKLNKRKGHKKKTPDVPLAWKLQSEVT</sequence>
<dbReference type="InterPro" id="IPR038357">
    <property type="entry name" value="KEN_sf"/>
</dbReference>
<dbReference type="InterPro" id="IPR010513">
    <property type="entry name" value="KEN_dom"/>
</dbReference>
<evidence type="ECO:0000256" key="1">
    <source>
        <dbReference type="ARBA" id="ARBA00022741"/>
    </source>
</evidence>
<evidence type="ECO:0000256" key="2">
    <source>
        <dbReference type="ARBA" id="ARBA00022840"/>
    </source>
</evidence>
<proteinExistence type="predicted"/>
<dbReference type="PROSITE" id="PS51392">
    <property type="entry name" value="KEN"/>
    <property type="match status" value="1"/>
</dbReference>
<dbReference type="Pfam" id="PF06479">
    <property type="entry name" value="Ribonuc_2-5A"/>
    <property type="match status" value="1"/>
</dbReference>
<keyword evidence="1" id="KW-0547">Nucleotide-binding</keyword>
<keyword evidence="5" id="KW-1185">Reference proteome</keyword>
<evidence type="ECO:0000259" key="3">
    <source>
        <dbReference type="PROSITE" id="PS51392"/>
    </source>
</evidence>
<dbReference type="Gene3D" id="1.20.1440.180">
    <property type="entry name" value="KEN domain"/>
    <property type="match status" value="1"/>
</dbReference>